<sequence length="239" mass="26401">MNSHSNGISMQKSGKSSVQGTVRRTPRERKRANKNSLHLKGGRGGSGSSAPSRSASMRSLASLSSLWNGQTLDIQRTRRTIMFTIITAMLPLPLNIWGFLASFIPACGEMTHPPLLLLSNFVVIFNPLVYGFLNHALRKKLLQLWVFRCLVSNQVGTVVESSVVRTPIRARHKSEWDAAKEMPTKTPPRGHLSRRRTSSDSGALLSHLSKSNPETTCSVDDDLDVFSPENCKNSNDAIY</sequence>
<keyword evidence="2" id="KW-0812">Transmembrane</keyword>
<feature type="transmembrane region" description="Helical" evidence="2">
    <location>
        <begin position="81"/>
        <end position="103"/>
    </location>
</feature>
<evidence type="ECO:0000256" key="1">
    <source>
        <dbReference type="SAM" id="MobiDB-lite"/>
    </source>
</evidence>
<evidence type="ECO:0000313" key="3">
    <source>
        <dbReference type="EMBL" id="CBY09047.1"/>
    </source>
</evidence>
<evidence type="ECO:0000256" key="2">
    <source>
        <dbReference type="SAM" id="Phobius"/>
    </source>
</evidence>
<dbReference type="Gene3D" id="1.20.1070.10">
    <property type="entry name" value="Rhodopsin 7-helix transmembrane proteins"/>
    <property type="match status" value="1"/>
</dbReference>
<dbReference type="AlphaFoldDB" id="E4XBS2"/>
<name>E4XBS2_OIKDI</name>
<dbReference type="OrthoDB" id="10454465at2759"/>
<accession>E4XBS2</accession>
<feature type="transmembrane region" description="Helical" evidence="2">
    <location>
        <begin position="115"/>
        <end position="133"/>
    </location>
</feature>
<protein>
    <submittedName>
        <fullName evidence="3">Uncharacterized protein</fullName>
    </submittedName>
</protein>
<keyword evidence="2" id="KW-0472">Membrane</keyword>
<feature type="compositionally biased region" description="Basic residues" evidence="1">
    <location>
        <begin position="24"/>
        <end position="33"/>
    </location>
</feature>
<feature type="region of interest" description="Disordered" evidence="1">
    <location>
        <begin position="175"/>
        <end position="221"/>
    </location>
</feature>
<dbReference type="InParanoid" id="E4XBS2"/>
<reference evidence="3" key="1">
    <citation type="journal article" date="2010" name="Science">
        <title>Plasticity of animal genome architecture unmasked by rapid evolution of a pelagic tunicate.</title>
        <authorList>
            <person name="Denoeud F."/>
            <person name="Henriet S."/>
            <person name="Mungpakdee S."/>
            <person name="Aury J.M."/>
            <person name="Da Silva C."/>
            <person name="Brinkmann H."/>
            <person name="Mikhaleva J."/>
            <person name="Olsen L.C."/>
            <person name="Jubin C."/>
            <person name="Canestro C."/>
            <person name="Bouquet J.M."/>
            <person name="Danks G."/>
            <person name="Poulain J."/>
            <person name="Campsteijn C."/>
            <person name="Adamski M."/>
            <person name="Cross I."/>
            <person name="Yadetie F."/>
            <person name="Muffato M."/>
            <person name="Louis A."/>
            <person name="Butcher S."/>
            <person name="Tsagkogeorga G."/>
            <person name="Konrad A."/>
            <person name="Singh S."/>
            <person name="Jensen M.F."/>
            <person name="Cong E.H."/>
            <person name="Eikeseth-Otteraa H."/>
            <person name="Noel B."/>
            <person name="Anthouard V."/>
            <person name="Porcel B.M."/>
            <person name="Kachouri-Lafond R."/>
            <person name="Nishino A."/>
            <person name="Ugolini M."/>
            <person name="Chourrout P."/>
            <person name="Nishida H."/>
            <person name="Aasland R."/>
            <person name="Huzurbazar S."/>
            <person name="Westhof E."/>
            <person name="Delsuc F."/>
            <person name="Lehrach H."/>
            <person name="Reinhardt R."/>
            <person name="Weissenbach J."/>
            <person name="Roy S.W."/>
            <person name="Artiguenave F."/>
            <person name="Postlethwait J.H."/>
            <person name="Manak J.R."/>
            <person name="Thompson E.M."/>
            <person name="Jaillon O."/>
            <person name="Du Pasquier L."/>
            <person name="Boudinot P."/>
            <person name="Liberles D.A."/>
            <person name="Volff J.N."/>
            <person name="Philippe H."/>
            <person name="Lenhard B."/>
            <person name="Roest Crollius H."/>
            <person name="Wincker P."/>
            <person name="Chourrout D."/>
        </authorList>
    </citation>
    <scope>NUCLEOTIDE SEQUENCE [LARGE SCALE GENOMIC DNA]</scope>
</reference>
<organism evidence="3">
    <name type="scientific">Oikopleura dioica</name>
    <name type="common">Tunicate</name>
    <dbReference type="NCBI Taxonomy" id="34765"/>
    <lineage>
        <taxon>Eukaryota</taxon>
        <taxon>Metazoa</taxon>
        <taxon>Chordata</taxon>
        <taxon>Tunicata</taxon>
        <taxon>Appendicularia</taxon>
        <taxon>Copelata</taxon>
        <taxon>Oikopleuridae</taxon>
        <taxon>Oikopleura</taxon>
    </lineage>
</organism>
<feature type="region of interest" description="Disordered" evidence="1">
    <location>
        <begin position="1"/>
        <end position="54"/>
    </location>
</feature>
<dbReference type="Proteomes" id="UP000001307">
    <property type="component" value="Unassembled WGS sequence"/>
</dbReference>
<evidence type="ECO:0000313" key="4">
    <source>
        <dbReference type="Proteomes" id="UP000001307"/>
    </source>
</evidence>
<gene>
    <name evidence="3" type="ORF">GSOID_T00006578001</name>
</gene>
<keyword evidence="2" id="KW-1133">Transmembrane helix</keyword>
<feature type="compositionally biased region" description="Polar residues" evidence="1">
    <location>
        <begin position="208"/>
        <end position="218"/>
    </location>
</feature>
<keyword evidence="4" id="KW-1185">Reference proteome</keyword>
<dbReference type="EMBL" id="FN653034">
    <property type="protein sequence ID" value="CBY09047.1"/>
    <property type="molecule type" value="Genomic_DNA"/>
</dbReference>
<feature type="compositionally biased region" description="Polar residues" evidence="1">
    <location>
        <begin position="1"/>
        <end position="22"/>
    </location>
</feature>
<dbReference type="SUPFAM" id="SSF81321">
    <property type="entry name" value="Family A G protein-coupled receptor-like"/>
    <property type="match status" value="1"/>
</dbReference>
<proteinExistence type="predicted"/>